<feature type="region of interest" description="Disordered" evidence="1">
    <location>
        <begin position="1"/>
        <end position="187"/>
    </location>
</feature>
<proteinExistence type="predicted"/>
<evidence type="ECO:0000313" key="3">
    <source>
        <dbReference type="Proteomes" id="UP000579153"/>
    </source>
</evidence>
<feature type="compositionally biased region" description="Pro residues" evidence="1">
    <location>
        <begin position="125"/>
        <end position="138"/>
    </location>
</feature>
<evidence type="ECO:0000313" key="2">
    <source>
        <dbReference type="EMBL" id="MBB5785292.1"/>
    </source>
</evidence>
<organism evidence="2 3">
    <name type="scientific">Nonomuraea jabiensis</name>
    <dbReference type="NCBI Taxonomy" id="882448"/>
    <lineage>
        <taxon>Bacteria</taxon>
        <taxon>Bacillati</taxon>
        <taxon>Actinomycetota</taxon>
        <taxon>Actinomycetes</taxon>
        <taxon>Streptosporangiales</taxon>
        <taxon>Streptosporangiaceae</taxon>
        <taxon>Nonomuraea</taxon>
    </lineage>
</organism>
<feature type="compositionally biased region" description="Low complexity" evidence="1">
    <location>
        <begin position="162"/>
        <end position="177"/>
    </location>
</feature>
<dbReference type="EMBL" id="JACHMB010000001">
    <property type="protein sequence ID" value="MBB5785292.1"/>
    <property type="molecule type" value="Genomic_DNA"/>
</dbReference>
<gene>
    <name evidence="2" type="ORF">HD596_012048</name>
</gene>
<reference evidence="2 3" key="1">
    <citation type="submission" date="2020-08" db="EMBL/GenBank/DDBJ databases">
        <title>Sequencing the genomes of 1000 actinobacteria strains.</title>
        <authorList>
            <person name="Klenk H.-P."/>
        </authorList>
    </citation>
    <scope>NUCLEOTIDE SEQUENCE [LARGE SCALE GENOMIC DNA]</scope>
    <source>
        <strain evidence="2 3">DSM 45507</strain>
    </source>
</reference>
<dbReference type="Proteomes" id="UP000579153">
    <property type="component" value="Unassembled WGS sequence"/>
</dbReference>
<evidence type="ECO:0000256" key="1">
    <source>
        <dbReference type="SAM" id="MobiDB-lite"/>
    </source>
</evidence>
<name>A0A7W9LIQ7_9ACTN</name>
<comment type="caution">
    <text evidence="2">The sequence shown here is derived from an EMBL/GenBank/DDBJ whole genome shotgun (WGS) entry which is preliminary data.</text>
</comment>
<dbReference type="AlphaFoldDB" id="A0A7W9LIQ7"/>
<keyword evidence="3" id="KW-1185">Reference proteome</keyword>
<protein>
    <submittedName>
        <fullName evidence="2">Uncharacterized protein</fullName>
    </submittedName>
</protein>
<accession>A0A7W9LIQ7</accession>
<sequence length="248" mass="25859">MAQRLHGSASPWPSVSPVQRLHGPAPPQPSPTAGFRPSRSSPAPQHAPSLHSARRARRPSTVQPRPVPPHRRPGPAAPPSTAGRPPFHGLASAPPRQALIPPHGSASLHGHAPLLHTGGRAPLRGPAPPLHGRPPSSPAPHGRPWSSPALHGSASLHNRPLTAAPSTASAFTASAAPPAHPPLDSVHHPAARSLRLRPLRMAPPGRFCCPSQAPAESRRAVIHNPRLRTPTIPRTAFGRHPAAIAQAP</sequence>